<evidence type="ECO:0000313" key="1">
    <source>
        <dbReference type="EMBL" id="MDJ1168788.1"/>
    </source>
</evidence>
<evidence type="ECO:0000313" key="2">
    <source>
        <dbReference type="Proteomes" id="UP001235303"/>
    </source>
</evidence>
<protein>
    <submittedName>
        <fullName evidence="1">Class I SAM-dependent methyltransferase</fullName>
        <ecNumber evidence="1">2.1.1.-</ecNumber>
    </submittedName>
</protein>
<keyword evidence="2" id="KW-1185">Reference proteome</keyword>
<dbReference type="SUPFAM" id="SSF53335">
    <property type="entry name" value="S-adenosyl-L-methionine-dependent methyltransferases"/>
    <property type="match status" value="1"/>
</dbReference>
<name>A0ABT7ART8_9CYAN</name>
<dbReference type="PANTHER" id="PTHR43667:SF2">
    <property type="entry name" value="FATTY ACID C-METHYL TRANSFERASE"/>
    <property type="match status" value="1"/>
</dbReference>
<proteinExistence type="predicted"/>
<dbReference type="GO" id="GO:0008168">
    <property type="term" value="F:methyltransferase activity"/>
    <property type="evidence" value="ECO:0007669"/>
    <property type="project" value="UniProtKB-KW"/>
</dbReference>
<dbReference type="EMBL" id="JAQOSP010000036">
    <property type="protein sequence ID" value="MDJ1168788.1"/>
    <property type="molecule type" value="Genomic_DNA"/>
</dbReference>
<dbReference type="InterPro" id="IPR029063">
    <property type="entry name" value="SAM-dependent_MTases_sf"/>
</dbReference>
<dbReference type="Pfam" id="PF02353">
    <property type="entry name" value="CMAS"/>
    <property type="match status" value="1"/>
</dbReference>
<dbReference type="Gene3D" id="3.40.50.150">
    <property type="entry name" value="Vaccinia Virus protein VP39"/>
    <property type="match status" value="1"/>
</dbReference>
<accession>A0ABT7ART8</accession>
<dbReference type="RefSeq" id="WP_283752551.1">
    <property type="nucleotide sequence ID" value="NZ_JAQOSP010000036.1"/>
</dbReference>
<dbReference type="Proteomes" id="UP001235303">
    <property type="component" value="Unassembled WGS sequence"/>
</dbReference>
<keyword evidence="1" id="KW-0808">Transferase</keyword>
<gene>
    <name evidence="1" type="ORF">PMG71_05065</name>
</gene>
<dbReference type="EC" id="2.1.1.-" evidence="1"/>
<comment type="caution">
    <text evidence="1">The sequence shown here is derived from an EMBL/GenBank/DDBJ whole genome shotgun (WGS) entry which is preliminary data.</text>
</comment>
<dbReference type="PANTHER" id="PTHR43667">
    <property type="entry name" value="CYCLOPROPANE-FATTY-ACYL-PHOSPHOLIPID SYNTHASE"/>
    <property type="match status" value="1"/>
</dbReference>
<dbReference type="GO" id="GO:0032259">
    <property type="term" value="P:methylation"/>
    <property type="evidence" value="ECO:0007669"/>
    <property type="project" value="UniProtKB-KW"/>
</dbReference>
<reference evidence="1 2" key="1">
    <citation type="submission" date="2023-01" db="EMBL/GenBank/DDBJ databases">
        <title>Novel diversity within Roseofilum (Cyanobacteria; Desertifilaceae) from marine benthic mats with descriptions of four novel species.</title>
        <authorList>
            <person name="Wang Y."/>
            <person name="Berthold D.E."/>
            <person name="Hu J."/>
            <person name="Lefler F.W."/>
            <person name="Laughinghouse H.D. IV."/>
        </authorList>
    </citation>
    <scope>NUCLEOTIDE SEQUENCE [LARGE SCALE GENOMIC DNA]</scope>
    <source>
        <strain evidence="1 2">BLCC-M154</strain>
    </source>
</reference>
<keyword evidence="1" id="KW-0489">Methyltransferase</keyword>
<sequence>MNINLEEYLDLNDFYGSVPVAEWQKVIGEELLYHCGFFRGSEDLETGLKQTIRNFYPYITTGSHVLDIGCGWGGVTKMLITECHCSVEGISFSETQADYCRSQGFNASYKNLERDELGGKYDLIFGIEILSHIRDKLKLLRQLRSLAPRMIISVHCVGDHYLGERETFGGSMLMCSVSELLQYVEEAGWKIQFTQSRRFQALRTFVLWKENLDRVYGENKPPGQLNYFLGYVNAALASPVTWSLSFPLIDIVAD</sequence>
<organism evidence="1 2">
    <name type="scientific">Roseofilum acuticapitatum BLCC-M154</name>
    <dbReference type="NCBI Taxonomy" id="3022444"/>
    <lineage>
        <taxon>Bacteria</taxon>
        <taxon>Bacillati</taxon>
        <taxon>Cyanobacteriota</taxon>
        <taxon>Cyanophyceae</taxon>
        <taxon>Desertifilales</taxon>
        <taxon>Desertifilaceae</taxon>
        <taxon>Roseofilum</taxon>
        <taxon>Roseofilum acuticapitatum</taxon>
    </lineage>
</organism>
<dbReference type="CDD" id="cd02440">
    <property type="entry name" value="AdoMet_MTases"/>
    <property type="match status" value="1"/>
</dbReference>
<dbReference type="InterPro" id="IPR050723">
    <property type="entry name" value="CFA/CMAS"/>
</dbReference>